<feature type="domain" description="Metallo-beta-lactamase" evidence="3">
    <location>
        <begin position="7"/>
        <end position="190"/>
    </location>
</feature>
<dbReference type="InterPro" id="IPR050114">
    <property type="entry name" value="UPF0173_UPF0282_UlaG_hydrolase"/>
</dbReference>
<comment type="caution">
    <text evidence="4">The sequence shown here is derived from an EMBL/GenBank/DDBJ whole genome shotgun (WGS) entry which is preliminary data.</text>
</comment>
<dbReference type="SMART" id="SM00849">
    <property type="entry name" value="Lactamase_B"/>
    <property type="match status" value="1"/>
</dbReference>
<evidence type="ECO:0000259" key="3">
    <source>
        <dbReference type="SMART" id="SM00849"/>
    </source>
</evidence>
<dbReference type="NCBIfam" id="NF001911">
    <property type="entry name" value="PRK00685.1"/>
    <property type="match status" value="1"/>
</dbReference>
<dbReference type="HAMAP" id="MF_00457">
    <property type="entry name" value="UPF0173"/>
    <property type="match status" value="1"/>
</dbReference>
<dbReference type="EMBL" id="JANUAU010000001">
    <property type="protein sequence ID" value="MCS3676443.1"/>
    <property type="molecule type" value="Genomic_DNA"/>
</dbReference>
<evidence type="ECO:0000256" key="2">
    <source>
        <dbReference type="HAMAP-Rule" id="MF_00457"/>
    </source>
</evidence>
<comment type="similarity">
    <text evidence="2">Belongs to the UPF0173 family.</text>
</comment>
<dbReference type="EMBL" id="JANTZM010000013">
    <property type="protein sequence ID" value="MCS4158611.1"/>
    <property type="molecule type" value="Genomic_DNA"/>
</dbReference>
<evidence type="ECO:0000313" key="4">
    <source>
        <dbReference type="EMBL" id="MCS3676443.1"/>
    </source>
</evidence>
<evidence type="ECO:0000313" key="6">
    <source>
        <dbReference type="Proteomes" id="UP001155027"/>
    </source>
</evidence>
<dbReference type="PANTHER" id="PTHR43546:SF3">
    <property type="entry name" value="UPF0173 METAL-DEPENDENT HYDROLASE MJ1163"/>
    <property type="match status" value="1"/>
</dbReference>
<dbReference type="PANTHER" id="PTHR43546">
    <property type="entry name" value="UPF0173 METAL-DEPENDENT HYDROLASE MJ1163-RELATED"/>
    <property type="match status" value="1"/>
</dbReference>
<dbReference type="GO" id="GO:0016787">
    <property type="term" value="F:hydrolase activity"/>
    <property type="evidence" value="ECO:0007669"/>
    <property type="project" value="UniProtKB-UniRule"/>
</dbReference>
<sequence length="226" mass="24925">MDLTYFGHSTFQIETEDVTLLFDPFFEENPHTETDPGTLAPDVLLITHAHFDHFSDVEAVLEASDPLVISNFEITQYVQEEYGHDAIQPLNEGGSVEFDWGYVESTHARHSSSFPDGSYGGVPNGFVLELGDDVVYNTGDTAPFAEMKWVGDLWDVDVMLAPVGNVFTMGIYGALHSTEMVEPELVIPLHYDTFPPLETDLDAFADAFDEAGYDTRVFGAGETAAL</sequence>
<dbReference type="Proteomes" id="UP001155027">
    <property type="component" value="Unassembled WGS sequence"/>
</dbReference>
<organism evidence="4 6">
    <name type="scientific">Salinibacter ruber</name>
    <dbReference type="NCBI Taxonomy" id="146919"/>
    <lineage>
        <taxon>Bacteria</taxon>
        <taxon>Pseudomonadati</taxon>
        <taxon>Rhodothermota</taxon>
        <taxon>Rhodothermia</taxon>
        <taxon>Rhodothermales</taxon>
        <taxon>Salinibacteraceae</taxon>
        <taxon>Salinibacter</taxon>
    </lineage>
</organism>
<dbReference type="SUPFAM" id="SSF56281">
    <property type="entry name" value="Metallo-hydrolase/oxidoreductase"/>
    <property type="match status" value="1"/>
</dbReference>
<dbReference type="InterPro" id="IPR036866">
    <property type="entry name" value="RibonucZ/Hydroxyglut_hydro"/>
</dbReference>
<dbReference type="Proteomes" id="UP001155110">
    <property type="component" value="Unassembled WGS sequence"/>
</dbReference>
<dbReference type="InterPro" id="IPR022877">
    <property type="entry name" value="UPF0173"/>
</dbReference>
<proteinExistence type="inferred from homology"/>
<dbReference type="AlphaFoldDB" id="A0A9X2R007"/>
<evidence type="ECO:0000313" key="5">
    <source>
        <dbReference type="EMBL" id="MCS4158611.1"/>
    </source>
</evidence>
<name>A0A9X2R007_9BACT</name>
<dbReference type="Pfam" id="PF13483">
    <property type="entry name" value="Lactamase_B_3"/>
    <property type="match status" value="1"/>
</dbReference>
<gene>
    <name evidence="4" type="ORF">GGP71_000339</name>
    <name evidence="5" type="ORF">GGP99_002588</name>
</gene>
<evidence type="ECO:0000256" key="1">
    <source>
        <dbReference type="ARBA" id="ARBA00022801"/>
    </source>
</evidence>
<reference evidence="4" key="1">
    <citation type="submission" date="2022-08" db="EMBL/GenBank/DDBJ databases">
        <title>Genomic Encyclopedia of Type Strains, Phase V (KMG-V): Genome sequencing to study the core and pangenomes of soil and plant-associated prokaryotes.</title>
        <authorList>
            <person name="Whitman W."/>
        </authorList>
    </citation>
    <scope>NUCLEOTIDE SEQUENCE</scope>
    <source>
        <strain evidence="4">0</strain>
        <strain evidence="5">SP3002</strain>
    </source>
</reference>
<dbReference type="Gene3D" id="3.60.15.10">
    <property type="entry name" value="Ribonuclease Z/Hydroxyacylglutathione hydrolase-like"/>
    <property type="match status" value="1"/>
</dbReference>
<dbReference type="InterPro" id="IPR001279">
    <property type="entry name" value="Metallo-B-lactamas"/>
</dbReference>
<keyword evidence="1 2" id="KW-0378">Hydrolase</keyword>
<protein>
    <recommendedName>
        <fullName evidence="2">UPF0173 metal-dependent hydrolase GGP71_000339</fullName>
    </recommendedName>
</protein>
<accession>A0A9X2R007</accession>
<dbReference type="RefSeq" id="WP_013062334.1">
    <property type="nucleotide sequence ID" value="NZ_CALTRY010000037.1"/>
</dbReference>